<name>A0A2D3UYK2_9PEZI</name>
<dbReference type="SUPFAM" id="SSF57850">
    <property type="entry name" value="RING/U-box"/>
    <property type="match status" value="1"/>
</dbReference>
<dbReference type="OrthoDB" id="188436at2759"/>
<sequence length="146" mass="16491">MSNQDNENAVGPPAVHDDEEREEEMEDEEMEEDEEAEDEEAEDEEAEEGEGGDGDGAEGDDHSESSSMEDHDEPVEERIQRLYTVDEIPSEYNQLQVEMIKRQLREKCGICMEEKMIQPAIFPACAHVFCGICAINALVLLDLPEE</sequence>
<dbReference type="InterPro" id="IPR013083">
    <property type="entry name" value="Znf_RING/FYVE/PHD"/>
</dbReference>
<keyword evidence="4" id="KW-1185">Reference proteome</keyword>
<evidence type="ECO:0000256" key="1">
    <source>
        <dbReference type="SAM" id="MobiDB-lite"/>
    </source>
</evidence>
<dbReference type="Proteomes" id="UP000225277">
    <property type="component" value="Unassembled WGS sequence"/>
</dbReference>
<keyword evidence="2" id="KW-0812">Transmembrane</keyword>
<feature type="region of interest" description="Disordered" evidence="1">
    <location>
        <begin position="1"/>
        <end position="76"/>
    </location>
</feature>
<reference evidence="3 4" key="1">
    <citation type="submission" date="2016-03" db="EMBL/GenBank/DDBJ databases">
        <authorList>
            <person name="Ploux O."/>
        </authorList>
    </citation>
    <scope>NUCLEOTIDE SEQUENCE [LARGE SCALE GENOMIC DNA]</scope>
    <source>
        <strain evidence="3 4">URUG2</strain>
    </source>
</reference>
<feature type="transmembrane region" description="Helical" evidence="2">
    <location>
        <begin position="120"/>
        <end position="141"/>
    </location>
</feature>
<feature type="compositionally biased region" description="Acidic residues" evidence="1">
    <location>
        <begin position="17"/>
        <end position="58"/>
    </location>
</feature>
<accession>A0A2D3UYK2</accession>
<organism evidence="3 4">
    <name type="scientific">Ramularia collo-cygni</name>
    <dbReference type="NCBI Taxonomy" id="112498"/>
    <lineage>
        <taxon>Eukaryota</taxon>
        <taxon>Fungi</taxon>
        <taxon>Dikarya</taxon>
        <taxon>Ascomycota</taxon>
        <taxon>Pezizomycotina</taxon>
        <taxon>Dothideomycetes</taxon>
        <taxon>Dothideomycetidae</taxon>
        <taxon>Mycosphaerellales</taxon>
        <taxon>Mycosphaerellaceae</taxon>
        <taxon>Ramularia</taxon>
    </lineage>
</organism>
<gene>
    <name evidence="3" type="ORF">RCC_08867</name>
</gene>
<dbReference type="AlphaFoldDB" id="A0A2D3UYK2"/>
<dbReference type="Gene3D" id="3.30.40.10">
    <property type="entry name" value="Zinc/RING finger domain, C3HC4 (zinc finger)"/>
    <property type="match status" value="1"/>
</dbReference>
<protein>
    <submittedName>
        <fullName evidence="3">Uncharacterized protein</fullName>
    </submittedName>
</protein>
<proteinExistence type="predicted"/>
<keyword evidence="2" id="KW-1133">Transmembrane helix</keyword>
<evidence type="ECO:0000256" key="2">
    <source>
        <dbReference type="SAM" id="Phobius"/>
    </source>
</evidence>
<dbReference type="EMBL" id="FJUY01000015">
    <property type="protein sequence ID" value="CZT23157.1"/>
    <property type="molecule type" value="Genomic_DNA"/>
</dbReference>
<evidence type="ECO:0000313" key="3">
    <source>
        <dbReference type="EMBL" id="CZT23157.1"/>
    </source>
</evidence>
<evidence type="ECO:0000313" key="4">
    <source>
        <dbReference type="Proteomes" id="UP000225277"/>
    </source>
</evidence>
<dbReference type="RefSeq" id="XP_023629881.1">
    <property type="nucleotide sequence ID" value="XM_023774113.1"/>
</dbReference>
<keyword evidence="2" id="KW-0472">Membrane</keyword>
<dbReference type="GeneID" id="35603947"/>